<reference evidence="1" key="2">
    <citation type="journal article" date="2021" name="Microbiome">
        <title>Successional dynamics and alternative stable states in a saline activated sludge microbial community over 9 years.</title>
        <authorList>
            <person name="Wang Y."/>
            <person name="Ye J."/>
            <person name="Ju F."/>
            <person name="Liu L."/>
            <person name="Boyd J.A."/>
            <person name="Deng Y."/>
            <person name="Parks D.H."/>
            <person name="Jiang X."/>
            <person name="Yin X."/>
            <person name="Woodcroft B.J."/>
            <person name="Tyson G.W."/>
            <person name="Hugenholtz P."/>
            <person name="Polz M.F."/>
            <person name="Zhang T."/>
        </authorList>
    </citation>
    <scope>NUCLEOTIDE SEQUENCE</scope>
    <source>
        <strain evidence="1">HKST-UBA01</strain>
    </source>
</reference>
<name>A0A956RNT9_UNCEI</name>
<dbReference type="PROSITE" id="PS51257">
    <property type="entry name" value="PROKAR_LIPOPROTEIN"/>
    <property type="match status" value="1"/>
</dbReference>
<evidence type="ECO:0000313" key="2">
    <source>
        <dbReference type="Proteomes" id="UP000697710"/>
    </source>
</evidence>
<protein>
    <submittedName>
        <fullName evidence="1">Uncharacterized protein</fullName>
    </submittedName>
</protein>
<reference evidence="1" key="1">
    <citation type="submission" date="2020-04" db="EMBL/GenBank/DDBJ databases">
        <authorList>
            <person name="Zhang T."/>
        </authorList>
    </citation>
    <scope>NUCLEOTIDE SEQUENCE</scope>
    <source>
        <strain evidence="1">HKST-UBA01</strain>
    </source>
</reference>
<organism evidence="1 2">
    <name type="scientific">Eiseniibacteriota bacterium</name>
    <dbReference type="NCBI Taxonomy" id="2212470"/>
    <lineage>
        <taxon>Bacteria</taxon>
        <taxon>Candidatus Eiseniibacteriota</taxon>
    </lineage>
</organism>
<accession>A0A956RNT9</accession>
<proteinExistence type="predicted"/>
<dbReference type="EMBL" id="JAGQHR010000257">
    <property type="protein sequence ID" value="MCA9727901.1"/>
    <property type="molecule type" value="Genomic_DNA"/>
</dbReference>
<gene>
    <name evidence="1" type="ORF">KC729_09485</name>
</gene>
<evidence type="ECO:0000313" key="1">
    <source>
        <dbReference type="EMBL" id="MCA9727901.1"/>
    </source>
</evidence>
<sequence length="260" mass="28011">MNRLSTSLGLVMFVVAMVVSGCAGSRDLRVLDPQTVDATIRTEGNAVPIEAGTIELNPSCRRADDGFSDYGLELSWTGDPGFAGTTAITFVASSAPRVVFEGPRTNSPSERSEAQSAEVVVFPADYVTLATLSDGKRTRLLIDSADGRREVDIPQSVIMRIQRFAWQHPPTIHAGREGNIFLPVTLRNDRREDVKTLRDFGGVALALGGLFGYLAVDHDIDDLRRAGEGEESLDSLKARRFGWACVGVSGLLLTASSAIE</sequence>
<comment type="caution">
    <text evidence="1">The sequence shown here is derived from an EMBL/GenBank/DDBJ whole genome shotgun (WGS) entry which is preliminary data.</text>
</comment>
<dbReference type="Proteomes" id="UP000697710">
    <property type="component" value="Unassembled WGS sequence"/>
</dbReference>
<dbReference type="AlphaFoldDB" id="A0A956RNT9"/>